<reference evidence="2 3" key="1">
    <citation type="submission" date="2017-02" db="EMBL/GenBank/DDBJ databases">
        <title>Genomes of Trichoderma spp. with biocontrol activity.</title>
        <authorList>
            <person name="Gardiner D."/>
            <person name="Kazan K."/>
            <person name="Vos C."/>
            <person name="Harvey P."/>
        </authorList>
    </citation>
    <scope>NUCLEOTIDE SEQUENCE [LARGE SCALE GENOMIC DNA]</scope>
    <source>
        <strain evidence="2 3">Tr1</strain>
    </source>
</reference>
<evidence type="ECO:0000313" key="3">
    <source>
        <dbReference type="Proteomes" id="UP000236290"/>
    </source>
</evidence>
<feature type="region of interest" description="Disordered" evidence="1">
    <location>
        <begin position="1"/>
        <end position="31"/>
    </location>
</feature>
<dbReference type="AlphaFoldDB" id="A0A2K0U1G6"/>
<comment type="caution">
    <text evidence="2">The sequence shown here is derived from an EMBL/GenBank/DDBJ whole genome shotgun (WGS) entry which is preliminary data.</text>
</comment>
<proteinExistence type="predicted"/>
<name>A0A2K0U1G6_TRIHA</name>
<accession>A0A2K0U1G6</accession>
<protein>
    <submittedName>
        <fullName evidence="2">Uncharacterized protein</fullName>
    </submittedName>
</protein>
<evidence type="ECO:0000313" key="2">
    <source>
        <dbReference type="EMBL" id="PNP51619.1"/>
    </source>
</evidence>
<organism evidence="2 3">
    <name type="scientific">Trichoderma harzianum</name>
    <name type="common">Hypocrea lixii</name>
    <dbReference type="NCBI Taxonomy" id="5544"/>
    <lineage>
        <taxon>Eukaryota</taxon>
        <taxon>Fungi</taxon>
        <taxon>Dikarya</taxon>
        <taxon>Ascomycota</taxon>
        <taxon>Pezizomycotina</taxon>
        <taxon>Sordariomycetes</taxon>
        <taxon>Hypocreomycetidae</taxon>
        <taxon>Hypocreales</taxon>
        <taxon>Hypocreaceae</taxon>
        <taxon>Trichoderma</taxon>
    </lineage>
</organism>
<dbReference type="Proteomes" id="UP000236290">
    <property type="component" value="Unassembled WGS sequence"/>
</dbReference>
<dbReference type="EMBL" id="MTYI01000121">
    <property type="protein sequence ID" value="PNP51619.1"/>
    <property type="molecule type" value="Genomic_DNA"/>
</dbReference>
<gene>
    <name evidence="2" type="ORF">THARTR1_07736</name>
</gene>
<evidence type="ECO:0000256" key="1">
    <source>
        <dbReference type="SAM" id="MobiDB-lite"/>
    </source>
</evidence>
<dbReference type="OrthoDB" id="4899589at2759"/>
<sequence>MPSSPPQAAYSGSDNDAKAYATNDNSSYSNGIDRFLANQQQYNPGFGKVQSSAKAEASAKARVMAELRAFEKQFVSSGKSPSS</sequence>